<keyword evidence="3" id="KW-1185">Reference proteome</keyword>
<dbReference type="EMBL" id="CAMPGE010020501">
    <property type="protein sequence ID" value="CAI2378739.1"/>
    <property type="molecule type" value="Genomic_DNA"/>
</dbReference>
<evidence type="ECO:0000313" key="3">
    <source>
        <dbReference type="Proteomes" id="UP001295684"/>
    </source>
</evidence>
<organism evidence="2 3">
    <name type="scientific">Euplotes crassus</name>
    <dbReference type="NCBI Taxonomy" id="5936"/>
    <lineage>
        <taxon>Eukaryota</taxon>
        <taxon>Sar</taxon>
        <taxon>Alveolata</taxon>
        <taxon>Ciliophora</taxon>
        <taxon>Intramacronucleata</taxon>
        <taxon>Spirotrichea</taxon>
        <taxon>Hypotrichia</taxon>
        <taxon>Euplotida</taxon>
        <taxon>Euplotidae</taxon>
        <taxon>Moneuplotes</taxon>
    </lineage>
</organism>
<reference evidence="2" key="1">
    <citation type="submission" date="2023-07" db="EMBL/GenBank/DDBJ databases">
        <authorList>
            <consortium name="AG Swart"/>
            <person name="Singh M."/>
            <person name="Singh A."/>
            <person name="Seah K."/>
            <person name="Emmerich C."/>
        </authorList>
    </citation>
    <scope>NUCLEOTIDE SEQUENCE</scope>
    <source>
        <strain evidence="2">DP1</strain>
    </source>
</reference>
<feature type="compositionally biased region" description="Basic residues" evidence="1">
    <location>
        <begin position="310"/>
        <end position="332"/>
    </location>
</feature>
<accession>A0AAD2D2R3</accession>
<name>A0AAD2D2R3_EUPCR</name>
<protein>
    <submittedName>
        <fullName evidence="2">Uncharacterized protein</fullName>
    </submittedName>
</protein>
<feature type="region of interest" description="Disordered" evidence="1">
    <location>
        <begin position="310"/>
        <end position="399"/>
    </location>
</feature>
<comment type="caution">
    <text evidence="2">The sequence shown here is derived from an EMBL/GenBank/DDBJ whole genome shotgun (WGS) entry which is preliminary data.</text>
</comment>
<evidence type="ECO:0000256" key="1">
    <source>
        <dbReference type="SAM" id="MobiDB-lite"/>
    </source>
</evidence>
<feature type="region of interest" description="Disordered" evidence="1">
    <location>
        <begin position="263"/>
        <end position="282"/>
    </location>
</feature>
<feature type="compositionally biased region" description="Basic and acidic residues" evidence="1">
    <location>
        <begin position="384"/>
        <end position="396"/>
    </location>
</feature>
<proteinExistence type="predicted"/>
<sequence>MDDFELKDLGIPDPTFQGDNIFSTNLEKKKTDNVIIAEVNPCQMDFEFNSQEDDKTTSLEEEYETIMGQFYAELPDDRKFKHWADNIICTPYIEDSLRKVLITRDYDSLKSLQGTLGIKSGYLIMLINWISDGNIKKADDESKLNKKYTEPVGKYPRIEYHKSKTLSAEQKAMRLQKDLKKALGKELIFRDHHEVKRFIEHLEHCYRMPMTKKFFINYLGLYSYTCGHKKFFKDCPFMIKFTRYNEAHFPILVKSHLLHSHDPWGSPPKPSPPKAISKASRSQLEIDNISSDKPFILHKFPKNPIKITKKTQLRAKTPKPKAKKKPKIAKKKLLIESEDDSENTTSEVEYATEESDDLKPEELAVNTHAKIEKPKPKPKVAKRKPVELKDDDKDTDPTFGEIDDFFGQVKGEQMDLNNTEEVQISLIDKANRSKLNPDISKDMTDLLAKYIPGKLIEIPEEVASEIQFKSICGIDQATIEDDAIKDIYQTKVPTYEEQFRCRHAMQNCVKDSKKNLKVLYEFMTLQELLDKNYKKTQKSYMITSEESEECLGMYIDLKKHKNSDLVEGAYFIDTQSKIEIAYETKCVFVYQIDRFEELVLKAIFLFKKYEETLIKQFLGQLKETSGDIEEISVNLDEKFISAIKLFSKENPCNYFICEKHLTEDTQKVIKITSYIQKMTEDKYDFKEEKAKKLRDQTELHEIAHKISAKLDSLWSKYEKQLKYSKIISKRVITRYETWCEDNKKLLNKDFSEVFKTLIEPLPINRKNINEAIWSLLGFNPKCVIKTFMKDSDQITNDSKPTQDEATLSLLCKTYTPPVAHKIFMNYLMGKMCTVEIPNIEPGDNSIPLIIIKEPNFGEEAKGSTKKSQSFKKYIIHPQTLVCNCPEFKPKKSCLNSQNGIHVPRSAVTNRANSS</sequence>
<dbReference type="Proteomes" id="UP001295684">
    <property type="component" value="Unassembled WGS sequence"/>
</dbReference>
<dbReference type="AlphaFoldDB" id="A0AAD2D2R3"/>
<evidence type="ECO:0000313" key="2">
    <source>
        <dbReference type="EMBL" id="CAI2378739.1"/>
    </source>
</evidence>
<gene>
    <name evidence="2" type="ORF">ECRASSUSDP1_LOCUS20139</name>
</gene>